<organism evidence="1 2">
    <name type="scientific">Hypoxylon rubiginosum</name>
    <dbReference type="NCBI Taxonomy" id="110542"/>
    <lineage>
        <taxon>Eukaryota</taxon>
        <taxon>Fungi</taxon>
        <taxon>Dikarya</taxon>
        <taxon>Ascomycota</taxon>
        <taxon>Pezizomycotina</taxon>
        <taxon>Sordariomycetes</taxon>
        <taxon>Xylariomycetidae</taxon>
        <taxon>Xylariales</taxon>
        <taxon>Hypoxylaceae</taxon>
        <taxon>Hypoxylon</taxon>
    </lineage>
</organism>
<keyword evidence="2" id="KW-1185">Reference proteome</keyword>
<dbReference type="EMBL" id="MU394435">
    <property type="protein sequence ID" value="KAI6080565.1"/>
    <property type="molecule type" value="Genomic_DNA"/>
</dbReference>
<accession>A0ACC0CJJ2</accession>
<proteinExistence type="predicted"/>
<protein>
    <submittedName>
        <fullName evidence="1">Short chain dehydrogenase</fullName>
    </submittedName>
</protein>
<evidence type="ECO:0000313" key="2">
    <source>
        <dbReference type="Proteomes" id="UP001497680"/>
    </source>
</evidence>
<evidence type="ECO:0000313" key="1">
    <source>
        <dbReference type="EMBL" id="KAI6080565.1"/>
    </source>
</evidence>
<reference evidence="1 2" key="1">
    <citation type="journal article" date="2022" name="New Phytol.">
        <title>Ecological generalism drives hyperdiversity of secondary metabolite gene clusters in xylarialean endophytes.</title>
        <authorList>
            <person name="Franco M.E.E."/>
            <person name="Wisecaver J.H."/>
            <person name="Arnold A.E."/>
            <person name="Ju Y.M."/>
            <person name="Slot J.C."/>
            <person name="Ahrendt S."/>
            <person name="Moore L.P."/>
            <person name="Eastman K.E."/>
            <person name="Scott K."/>
            <person name="Konkel Z."/>
            <person name="Mondo S.J."/>
            <person name="Kuo A."/>
            <person name="Hayes R.D."/>
            <person name="Haridas S."/>
            <person name="Andreopoulos B."/>
            <person name="Riley R."/>
            <person name="LaButti K."/>
            <person name="Pangilinan J."/>
            <person name="Lipzen A."/>
            <person name="Amirebrahimi M."/>
            <person name="Yan J."/>
            <person name="Adam C."/>
            <person name="Keymanesh K."/>
            <person name="Ng V."/>
            <person name="Louie K."/>
            <person name="Northen T."/>
            <person name="Drula E."/>
            <person name="Henrissat B."/>
            <person name="Hsieh H.M."/>
            <person name="Youens-Clark K."/>
            <person name="Lutzoni F."/>
            <person name="Miadlikowska J."/>
            <person name="Eastwood D.C."/>
            <person name="Hamelin R.C."/>
            <person name="Grigoriev I.V."/>
            <person name="U'Ren J.M."/>
        </authorList>
    </citation>
    <scope>NUCLEOTIDE SEQUENCE [LARGE SCALE GENOMIC DNA]</scope>
    <source>
        <strain evidence="1 2">ER1909</strain>
    </source>
</reference>
<name>A0ACC0CJJ2_9PEZI</name>
<comment type="caution">
    <text evidence="1">The sequence shown here is derived from an EMBL/GenBank/DDBJ whole genome shotgun (WGS) entry which is preliminary data.</text>
</comment>
<gene>
    <name evidence="1" type="ORF">F4821DRAFT_265794</name>
</gene>
<dbReference type="Proteomes" id="UP001497680">
    <property type="component" value="Unassembled WGS sequence"/>
</dbReference>
<sequence>MASKLTLDGGIALVTGAAGGIGKETALAFAEAGAKGVIFADINHEGVQAAAEESRKYARHAEYRALAIKVDISNAESVQSLVASTMKEFGRIDYAVNIWRAISLSRPPTLDLDVFSKVSDTNILGAVLFVRAVMAAMASQEPLVFPGTRRHGPRSLGRGSIVLLGSTNSLIGAPGVISYGTSKHAVIGIMKSAAVDSLALQSAIRVNTVCPAFVDTPMIQSAIEMNPMVKHAIDNMTPFKRAATVDEVADYIVFLSSPSASFIHGTALAIDAGFTLPAPVLPQ</sequence>